<gene>
    <name evidence="1" type="ORF">UFOVP251_20</name>
</gene>
<accession>A0A6J5LDT5</accession>
<reference evidence="1" key="1">
    <citation type="submission" date="2020-04" db="EMBL/GenBank/DDBJ databases">
        <authorList>
            <person name="Chiriac C."/>
            <person name="Salcher M."/>
            <person name="Ghai R."/>
            <person name="Kavagutti S V."/>
        </authorList>
    </citation>
    <scope>NUCLEOTIDE SEQUENCE</scope>
</reference>
<name>A0A6J5LDT5_9CAUD</name>
<evidence type="ECO:0000313" key="1">
    <source>
        <dbReference type="EMBL" id="CAB4132808.1"/>
    </source>
</evidence>
<proteinExistence type="predicted"/>
<dbReference type="EMBL" id="LR796272">
    <property type="protein sequence ID" value="CAB4132808.1"/>
    <property type="molecule type" value="Genomic_DNA"/>
</dbReference>
<protein>
    <submittedName>
        <fullName evidence="1">Uncharacterized protein</fullName>
    </submittedName>
</protein>
<organism evidence="1">
    <name type="scientific">uncultured Caudovirales phage</name>
    <dbReference type="NCBI Taxonomy" id="2100421"/>
    <lineage>
        <taxon>Viruses</taxon>
        <taxon>Duplodnaviria</taxon>
        <taxon>Heunggongvirae</taxon>
        <taxon>Uroviricota</taxon>
        <taxon>Caudoviricetes</taxon>
        <taxon>Peduoviridae</taxon>
        <taxon>Maltschvirus</taxon>
        <taxon>Maltschvirus maltsch</taxon>
    </lineage>
</organism>
<sequence length="48" mass="5815">MKKYRLEVEVELEDKPEWVYKCIQELLQGTESITLFKYSEEELNESTD</sequence>